<feature type="transmembrane region" description="Helical" evidence="1">
    <location>
        <begin position="20"/>
        <end position="39"/>
    </location>
</feature>
<dbReference type="Proteomes" id="UP001157160">
    <property type="component" value="Unassembled WGS sequence"/>
</dbReference>
<feature type="transmembrane region" description="Helical" evidence="1">
    <location>
        <begin position="97"/>
        <end position="117"/>
    </location>
</feature>
<name>A0AA37ULP3_9MICO</name>
<evidence type="ECO:0000313" key="3">
    <source>
        <dbReference type="Proteomes" id="UP001157160"/>
    </source>
</evidence>
<keyword evidence="1" id="KW-1133">Transmembrane helix</keyword>
<keyword evidence="3" id="KW-1185">Reference proteome</keyword>
<sequence>MSVLRSAFAIIQERRKAFIVLNLAYVAMFGIGILATVIVPELRLGSLGALQGDASASGLGTVIADAYRSGNVAIAALVTLGVNLVTASLLQTTLPSLVIPFLGVVVTMLRGLSWGCCSRLSVRRTRRSSCTG</sequence>
<proteinExistence type="predicted"/>
<accession>A0AA37ULP3</accession>
<evidence type="ECO:0000256" key="1">
    <source>
        <dbReference type="SAM" id="Phobius"/>
    </source>
</evidence>
<gene>
    <name evidence="2" type="ORF">GCM10025874_21180</name>
</gene>
<dbReference type="AlphaFoldDB" id="A0AA37ULP3"/>
<dbReference type="EMBL" id="BSUL01000001">
    <property type="protein sequence ID" value="GMA28865.1"/>
    <property type="molecule type" value="Genomic_DNA"/>
</dbReference>
<comment type="caution">
    <text evidence="2">The sequence shown here is derived from an EMBL/GenBank/DDBJ whole genome shotgun (WGS) entry which is preliminary data.</text>
</comment>
<protein>
    <submittedName>
        <fullName evidence="2">Uncharacterized protein</fullName>
    </submittedName>
</protein>
<dbReference type="RefSeq" id="WP_284232443.1">
    <property type="nucleotide sequence ID" value="NZ_BSUL01000001.1"/>
</dbReference>
<reference evidence="2 3" key="1">
    <citation type="journal article" date="2014" name="Int. J. Syst. Evol. Microbiol.">
        <title>Complete genome sequence of Corynebacterium casei LMG S-19264T (=DSM 44701T), isolated from a smear-ripened cheese.</title>
        <authorList>
            <consortium name="US DOE Joint Genome Institute (JGI-PGF)"/>
            <person name="Walter F."/>
            <person name="Albersmeier A."/>
            <person name="Kalinowski J."/>
            <person name="Ruckert C."/>
        </authorList>
    </citation>
    <scope>NUCLEOTIDE SEQUENCE [LARGE SCALE GENOMIC DNA]</scope>
    <source>
        <strain evidence="2 3">NBRC 112289</strain>
    </source>
</reference>
<organism evidence="2 3">
    <name type="scientific">Arenivirga flava</name>
    <dbReference type="NCBI Taxonomy" id="1930060"/>
    <lineage>
        <taxon>Bacteria</taxon>
        <taxon>Bacillati</taxon>
        <taxon>Actinomycetota</taxon>
        <taxon>Actinomycetes</taxon>
        <taxon>Micrococcales</taxon>
        <taxon>Microbacteriaceae</taxon>
        <taxon>Arenivirga</taxon>
    </lineage>
</organism>
<keyword evidence="1" id="KW-0812">Transmembrane</keyword>
<keyword evidence="1" id="KW-0472">Membrane</keyword>
<evidence type="ECO:0000313" key="2">
    <source>
        <dbReference type="EMBL" id="GMA28865.1"/>
    </source>
</evidence>